<dbReference type="Proteomes" id="UP000199039">
    <property type="component" value="Unassembled WGS sequence"/>
</dbReference>
<evidence type="ECO:0000313" key="2">
    <source>
        <dbReference type="Proteomes" id="UP000199039"/>
    </source>
</evidence>
<name>A0A1G6UGW9_9MICO</name>
<protein>
    <submittedName>
        <fullName evidence="1">Uncharacterized protein</fullName>
    </submittedName>
</protein>
<organism evidence="1 2">
    <name type="scientific">Sanguibacter gelidistatuariae</name>
    <dbReference type="NCBI Taxonomy" id="1814289"/>
    <lineage>
        <taxon>Bacteria</taxon>
        <taxon>Bacillati</taxon>
        <taxon>Actinomycetota</taxon>
        <taxon>Actinomycetes</taxon>
        <taxon>Micrococcales</taxon>
        <taxon>Sanguibacteraceae</taxon>
        <taxon>Sanguibacter</taxon>
    </lineage>
</organism>
<evidence type="ECO:0000313" key="1">
    <source>
        <dbReference type="EMBL" id="SDD39956.1"/>
    </source>
</evidence>
<reference evidence="1 2" key="1">
    <citation type="submission" date="2016-09" db="EMBL/GenBank/DDBJ databases">
        <authorList>
            <person name="Capua I."/>
            <person name="De Benedictis P."/>
            <person name="Joannis T."/>
            <person name="Lombin L.H."/>
            <person name="Cattoli G."/>
        </authorList>
    </citation>
    <scope>NUCLEOTIDE SEQUENCE [LARGE SCALE GENOMIC DNA]</scope>
    <source>
        <strain evidence="1 2">ISLP-3</strain>
    </source>
</reference>
<dbReference type="OrthoDB" id="5144603at2"/>
<proteinExistence type="predicted"/>
<dbReference type="AlphaFoldDB" id="A0A1G6UGW9"/>
<dbReference type="RefSeq" id="WP_093185148.1">
    <property type="nucleotide sequence ID" value="NZ_FMYH01000007.1"/>
</dbReference>
<sequence length="146" mass="15079">MTSPDLYVIIDRLTGGVVVPLGVWEDPEAAAEEIEDHYPEVTGQYAVRQLVDTAGLTDESFALAEHVPSEIPVSPISTVTGGTLLAGDLFAKVSGARCAQPVDGAPCGALILGDDVVQVLESGDVFVTAAAWAGWNADLCAAHSGM</sequence>
<accession>A0A1G6UGW9</accession>
<dbReference type="EMBL" id="FMYH01000007">
    <property type="protein sequence ID" value="SDD39956.1"/>
    <property type="molecule type" value="Genomic_DNA"/>
</dbReference>
<gene>
    <name evidence="1" type="ORF">SAMN05216410_3244</name>
</gene>
<keyword evidence="2" id="KW-1185">Reference proteome</keyword>